<dbReference type="EMBL" id="UYYB01013972">
    <property type="protein sequence ID" value="VDM69900.1"/>
    <property type="molecule type" value="Genomic_DNA"/>
</dbReference>
<accession>A0A3P7IAM0</accession>
<evidence type="ECO:0000313" key="2">
    <source>
        <dbReference type="EMBL" id="VDM69900.1"/>
    </source>
</evidence>
<keyword evidence="3" id="KW-1185">Reference proteome</keyword>
<dbReference type="Proteomes" id="UP000270094">
    <property type="component" value="Unassembled WGS sequence"/>
</dbReference>
<reference evidence="2 3" key="1">
    <citation type="submission" date="2018-11" db="EMBL/GenBank/DDBJ databases">
        <authorList>
            <consortium name="Pathogen Informatics"/>
        </authorList>
    </citation>
    <scope>NUCLEOTIDE SEQUENCE [LARGE SCALE GENOMIC DNA]</scope>
</reference>
<keyword evidence="1" id="KW-0812">Transmembrane</keyword>
<organism evidence="2 3">
    <name type="scientific">Strongylus vulgaris</name>
    <name type="common">Blood worm</name>
    <dbReference type="NCBI Taxonomy" id="40348"/>
    <lineage>
        <taxon>Eukaryota</taxon>
        <taxon>Metazoa</taxon>
        <taxon>Ecdysozoa</taxon>
        <taxon>Nematoda</taxon>
        <taxon>Chromadorea</taxon>
        <taxon>Rhabditida</taxon>
        <taxon>Rhabditina</taxon>
        <taxon>Rhabditomorpha</taxon>
        <taxon>Strongyloidea</taxon>
        <taxon>Strongylidae</taxon>
        <taxon>Strongylus</taxon>
    </lineage>
</organism>
<keyword evidence="1" id="KW-1133">Transmembrane helix</keyword>
<evidence type="ECO:0000313" key="3">
    <source>
        <dbReference type="Proteomes" id="UP000270094"/>
    </source>
</evidence>
<evidence type="ECO:0000256" key="1">
    <source>
        <dbReference type="SAM" id="Phobius"/>
    </source>
</evidence>
<feature type="transmembrane region" description="Helical" evidence="1">
    <location>
        <begin position="46"/>
        <end position="67"/>
    </location>
</feature>
<sequence length="102" mass="10645">MSYCRVFYLCILAVFGVVVGQLGLGGMYGNPYGMGMGMGGMGDFDFIQLLLVHLSFAGIPGMGLGYGGMMGNPYGSYDYSLLGLGGGGYGYNPMFSGMLGKK</sequence>
<protein>
    <submittedName>
        <fullName evidence="2">Uncharacterized protein</fullName>
    </submittedName>
</protein>
<feature type="transmembrane region" description="Helical" evidence="1">
    <location>
        <begin position="6"/>
        <end position="25"/>
    </location>
</feature>
<keyword evidence="1" id="KW-0472">Membrane</keyword>
<gene>
    <name evidence="2" type="ORF">SVUK_LOCUS4898</name>
</gene>
<dbReference type="AlphaFoldDB" id="A0A3P7IAM0"/>
<proteinExistence type="predicted"/>
<name>A0A3P7IAM0_STRVU</name>